<sequence length="39" mass="4383">MFGAVPAALTYYWRMKMPETARYTALVAKNAKQAAQDMS</sequence>
<feature type="non-terminal residue" evidence="1">
    <location>
        <position position="39"/>
    </location>
</feature>
<keyword evidence="2" id="KW-1185">Reference proteome</keyword>
<dbReference type="EMBL" id="LXQA010203486">
    <property type="protein sequence ID" value="MCI33325.1"/>
    <property type="molecule type" value="Genomic_DNA"/>
</dbReference>
<dbReference type="AlphaFoldDB" id="A0A392RCM0"/>
<evidence type="ECO:0000313" key="1">
    <source>
        <dbReference type="EMBL" id="MCI33325.1"/>
    </source>
</evidence>
<accession>A0A392RCM0</accession>
<evidence type="ECO:0000313" key="2">
    <source>
        <dbReference type="Proteomes" id="UP000265520"/>
    </source>
</evidence>
<proteinExistence type="predicted"/>
<name>A0A392RCM0_9FABA</name>
<reference evidence="1 2" key="1">
    <citation type="journal article" date="2018" name="Front. Plant Sci.">
        <title>Red Clover (Trifolium pratense) and Zigzag Clover (T. medium) - A Picture of Genomic Similarities and Differences.</title>
        <authorList>
            <person name="Dluhosova J."/>
            <person name="Istvanek J."/>
            <person name="Nedelnik J."/>
            <person name="Repkova J."/>
        </authorList>
    </citation>
    <scope>NUCLEOTIDE SEQUENCE [LARGE SCALE GENOMIC DNA]</scope>
    <source>
        <strain evidence="2">cv. 10/8</strain>
        <tissue evidence="1">Leaf</tissue>
    </source>
</reference>
<organism evidence="1 2">
    <name type="scientific">Trifolium medium</name>
    <dbReference type="NCBI Taxonomy" id="97028"/>
    <lineage>
        <taxon>Eukaryota</taxon>
        <taxon>Viridiplantae</taxon>
        <taxon>Streptophyta</taxon>
        <taxon>Embryophyta</taxon>
        <taxon>Tracheophyta</taxon>
        <taxon>Spermatophyta</taxon>
        <taxon>Magnoliopsida</taxon>
        <taxon>eudicotyledons</taxon>
        <taxon>Gunneridae</taxon>
        <taxon>Pentapetalae</taxon>
        <taxon>rosids</taxon>
        <taxon>fabids</taxon>
        <taxon>Fabales</taxon>
        <taxon>Fabaceae</taxon>
        <taxon>Papilionoideae</taxon>
        <taxon>50 kb inversion clade</taxon>
        <taxon>NPAAA clade</taxon>
        <taxon>Hologalegina</taxon>
        <taxon>IRL clade</taxon>
        <taxon>Trifolieae</taxon>
        <taxon>Trifolium</taxon>
    </lineage>
</organism>
<protein>
    <submittedName>
        <fullName evidence="1">Inorganic phosphate transporter 1-4</fullName>
    </submittedName>
</protein>
<comment type="caution">
    <text evidence="1">The sequence shown here is derived from an EMBL/GenBank/DDBJ whole genome shotgun (WGS) entry which is preliminary data.</text>
</comment>
<dbReference type="Proteomes" id="UP000265520">
    <property type="component" value="Unassembled WGS sequence"/>
</dbReference>